<name>A0AAW2HNY3_9NEOP</name>
<protein>
    <submittedName>
        <fullName evidence="2">Uncharacterized protein</fullName>
    </submittedName>
</protein>
<feature type="compositionally biased region" description="Basic and acidic residues" evidence="1">
    <location>
        <begin position="94"/>
        <end position="125"/>
    </location>
</feature>
<proteinExistence type="predicted"/>
<dbReference type="EMBL" id="JARGDH010000004">
    <property type="protein sequence ID" value="KAL0271604.1"/>
    <property type="molecule type" value="Genomic_DNA"/>
</dbReference>
<accession>A0AAW2HNY3</accession>
<evidence type="ECO:0000313" key="2">
    <source>
        <dbReference type="EMBL" id="KAL0271604.1"/>
    </source>
</evidence>
<gene>
    <name evidence="2" type="ORF">PYX00_008648</name>
</gene>
<dbReference type="AlphaFoldDB" id="A0AAW2HNY3"/>
<feature type="region of interest" description="Disordered" evidence="1">
    <location>
        <begin position="94"/>
        <end position="177"/>
    </location>
</feature>
<reference evidence="2" key="1">
    <citation type="journal article" date="2024" name="Gigascience">
        <title>Chromosome-level genome of the poultry shaft louse Menopon gallinae provides insight into the host-switching and adaptive evolution of parasitic lice.</title>
        <authorList>
            <person name="Xu Y."/>
            <person name="Ma L."/>
            <person name="Liu S."/>
            <person name="Liang Y."/>
            <person name="Liu Q."/>
            <person name="He Z."/>
            <person name="Tian L."/>
            <person name="Duan Y."/>
            <person name="Cai W."/>
            <person name="Li H."/>
            <person name="Song F."/>
        </authorList>
    </citation>
    <scope>NUCLEOTIDE SEQUENCE</scope>
    <source>
        <strain evidence="2">Cailab_2023a</strain>
    </source>
</reference>
<organism evidence="2">
    <name type="scientific">Menopon gallinae</name>
    <name type="common">poultry shaft louse</name>
    <dbReference type="NCBI Taxonomy" id="328185"/>
    <lineage>
        <taxon>Eukaryota</taxon>
        <taxon>Metazoa</taxon>
        <taxon>Ecdysozoa</taxon>
        <taxon>Arthropoda</taxon>
        <taxon>Hexapoda</taxon>
        <taxon>Insecta</taxon>
        <taxon>Pterygota</taxon>
        <taxon>Neoptera</taxon>
        <taxon>Paraneoptera</taxon>
        <taxon>Psocodea</taxon>
        <taxon>Troctomorpha</taxon>
        <taxon>Phthiraptera</taxon>
        <taxon>Amblycera</taxon>
        <taxon>Menoponidae</taxon>
        <taxon>Menopon</taxon>
    </lineage>
</organism>
<sequence length="177" mass="20284">MGPAVPVANRLALDEIVFEHGEPVPIGETEDAQEVLDVRSGQDRMPEIPRPGHRPVRDEPFLRARVRVRAEQSALRQARAQIRSRQHRRFHEFQEVRRRSRVQNRDDNREDRAAVDRHEEVEQPGHRRLRPAPVRQSEDGEALEDNPTAEVDSPAVREHNRKLRFHSGSGITFAGGG</sequence>
<evidence type="ECO:0000256" key="1">
    <source>
        <dbReference type="SAM" id="MobiDB-lite"/>
    </source>
</evidence>
<comment type="caution">
    <text evidence="2">The sequence shown here is derived from an EMBL/GenBank/DDBJ whole genome shotgun (WGS) entry which is preliminary data.</text>
</comment>